<evidence type="ECO:0000256" key="4">
    <source>
        <dbReference type="ARBA" id="ARBA00022989"/>
    </source>
</evidence>
<comment type="subcellular location">
    <subcellularLocation>
        <location evidence="1">Membrane</location>
        <topology evidence="1">Multi-pass membrane protein</topology>
    </subcellularLocation>
</comment>
<keyword evidence="10" id="KW-1185">Reference proteome</keyword>
<dbReference type="GO" id="GO:0006672">
    <property type="term" value="P:ceramide metabolic process"/>
    <property type="evidence" value="ECO:0007669"/>
    <property type="project" value="InterPro"/>
</dbReference>
<feature type="transmembrane region" description="Helical" evidence="8">
    <location>
        <begin position="210"/>
        <end position="227"/>
    </location>
</feature>
<feature type="transmembrane region" description="Helical" evidence="8">
    <location>
        <begin position="62"/>
        <end position="79"/>
    </location>
</feature>
<dbReference type="InterPro" id="IPR008901">
    <property type="entry name" value="ACER"/>
</dbReference>
<evidence type="ECO:0000256" key="3">
    <source>
        <dbReference type="ARBA" id="ARBA00022801"/>
    </source>
</evidence>
<comment type="cofactor">
    <cofactor evidence="7">
        <name>Zn(2+)</name>
        <dbReference type="ChEBI" id="CHEBI:29105"/>
    </cofactor>
</comment>
<evidence type="ECO:0000256" key="8">
    <source>
        <dbReference type="SAM" id="Phobius"/>
    </source>
</evidence>
<feature type="binding site" evidence="6">
    <location>
        <position position="50"/>
    </location>
    <ligand>
        <name>Ca(2+)</name>
        <dbReference type="ChEBI" id="CHEBI:29108"/>
    </ligand>
</feature>
<organism evidence="9 10">
    <name type="scientific">Fibrella rubiginis</name>
    <dbReference type="NCBI Taxonomy" id="2817060"/>
    <lineage>
        <taxon>Bacteria</taxon>
        <taxon>Pseudomonadati</taxon>
        <taxon>Bacteroidota</taxon>
        <taxon>Cytophagia</taxon>
        <taxon>Cytophagales</taxon>
        <taxon>Spirosomataceae</taxon>
        <taxon>Fibrella</taxon>
    </lineage>
</organism>
<evidence type="ECO:0000256" key="1">
    <source>
        <dbReference type="ARBA" id="ARBA00004141"/>
    </source>
</evidence>
<dbReference type="GO" id="GO:0016811">
    <property type="term" value="F:hydrolase activity, acting on carbon-nitrogen (but not peptide) bonds, in linear amides"/>
    <property type="evidence" value="ECO:0007669"/>
    <property type="project" value="InterPro"/>
</dbReference>
<feature type="binding site" evidence="7">
    <location>
        <position position="119"/>
    </location>
    <ligand>
        <name>Zn(2+)</name>
        <dbReference type="ChEBI" id="CHEBI:29105"/>
        <note>catalytic</note>
    </ligand>
</feature>
<keyword evidence="2 8" id="KW-0812">Transmembrane</keyword>
<evidence type="ECO:0000256" key="7">
    <source>
        <dbReference type="PIRSR" id="PIRSR608901-2"/>
    </source>
</evidence>
<evidence type="ECO:0000256" key="6">
    <source>
        <dbReference type="PIRSR" id="PIRSR608901-1"/>
    </source>
</evidence>
<dbReference type="Proteomes" id="UP000664034">
    <property type="component" value="Unassembled WGS sequence"/>
</dbReference>
<dbReference type="EMBL" id="JAFMYV010000005">
    <property type="protein sequence ID" value="MBO0937197.1"/>
    <property type="molecule type" value="Genomic_DNA"/>
</dbReference>
<reference evidence="9" key="1">
    <citation type="submission" date="2021-03" db="EMBL/GenBank/DDBJ databases">
        <title>Fibrella sp. HMF5335 genome sequencing and assembly.</title>
        <authorList>
            <person name="Kang H."/>
            <person name="Kim H."/>
            <person name="Bae S."/>
            <person name="Joh K."/>
        </authorList>
    </citation>
    <scope>NUCLEOTIDE SEQUENCE</scope>
    <source>
        <strain evidence="9">HMF5335</strain>
    </source>
</reference>
<comment type="caution">
    <text evidence="9">The sequence shown here is derived from an EMBL/GenBank/DDBJ whole genome shotgun (WGS) entry which is preliminary data.</text>
</comment>
<feature type="transmembrane region" description="Helical" evidence="8">
    <location>
        <begin position="12"/>
        <end position="33"/>
    </location>
</feature>
<dbReference type="AlphaFoldDB" id="A0A939GDP2"/>
<keyword evidence="5 8" id="KW-0472">Membrane</keyword>
<proteinExistence type="predicted"/>
<keyword evidence="4 8" id="KW-1133">Transmembrane helix</keyword>
<dbReference type="Pfam" id="PF05875">
    <property type="entry name" value="Ceramidase"/>
    <property type="match status" value="1"/>
</dbReference>
<protein>
    <submittedName>
        <fullName evidence="9">Ceramidase domain-containing protein</fullName>
    </submittedName>
</protein>
<name>A0A939GDP2_9BACT</name>
<dbReference type="GO" id="GO:0016020">
    <property type="term" value="C:membrane"/>
    <property type="evidence" value="ECO:0007669"/>
    <property type="project" value="UniProtKB-SubCell"/>
</dbReference>
<feature type="transmembrane region" description="Helical" evidence="8">
    <location>
        <begin position="100"/>
        <end position="120"/>
    </location>
</feature>
<evidence type="ECO:0000313" key="10">
    <source>
        <dbReference type="Proteomes" id="UP000664034"/>
    </source>
</evidence>
<feature type="binding site" evidence="7">
    <location>
        <position position="250"/>
    </location>
    <ligand>
        <name>Zn(2+)</name>
        <dbReference type="ChEBI" id="CHEBI:29105"/>
        <note>catalytic</note>
    </ligand>
</feature>
<evidence type="ECO:0000313" key="9">
    <source>
        <dbReference type="EMBL" id="MBO0937197.1"/>
    </source>
</evidence>
<accession>A0A939GDP2</accession>
<feature type="binding site" evidence="6">
    <location>
        <position position="48"/>
    </location>
    <ligand>
        <name>Ca(2+)</name>
        <dbReference type="ChEBI" id="CHEBI:29108"/>
    </ligand>
</feature>
<feature type="transmembrane region" description="Helical" evidence="8">
    <location>
        <begin position="185"/>
        <end position="203"/>
    </location>
</feature>
<feature type="transmembrane region" description="Helical" evidence="8">
    <location>
        <begin position="162"/>
        <end position="179"/>
    </location>
</feature>
<evidence type="ECO:0000256" key="2">
    <source>
        <dbReference type="ARBA" id="ARBA00022692"/>
    </source>
</evidence>
<gene>
    <name evidence="9" type="ORF">J2I47_11620</name>
</gene>
<feature type="transmembrane region" description="Helical" evidence="8">
    <location>
        <begin position="247"/>
        <end position="264"/>
    </location>
</feature>
<keyword evidence="7" id="KW-0862">Zinc</keyword>
<keyword evidence="6" id="KW-0479">Metal-binding</keyword>
<dbReference type="GO" id="GO:0046872">
    <property type="term" value="F:metal ion binding"/>
    <property type="evidence" value="ECO:0007669"/>
    <property type="project" value="UniProtKB-KW"/>
</dbReference>
<feature type="binding site" evidence="7">
    <location>
        <position position="246"/>
    </location>
    <ligand>
        <name>Zn(2+)</name>
        <dbReference type="ChEBI" id="CHEBI:29105"/>
        <note>catalytic</note>
    </ligand>
</feature>
<keyword evidence="3" id="KW-0378">Hydrolase</keyword>
<feature type="transmembrane region" description="Helical" evidence="8">
    <location>
        <begin position="132"/>
        <end position="150"/>
    </location>
</feature>
<sequence length="274" mass="31291">MLTKIISRSAAYTMVMLLIYYLLNATMSGTVWADMVISKSALTVEYCEFNDVRRFFHQSMNTYSNLVYFFFGVFVCQLARYDQKNGTLQAPNRMQAFPGLSWLLGACFIYLSFGSAFFHASLTWVGQRVDMNGTYGLSLTLLCMALYHVFYKIDFSANAKRWAIAIVSLSILLFYEIALLVSSSILLPVLILTTWLLIIINYIQFRRERSVLFAISSLVFIVVALKIRTLDVQKIGCDPHSLYQGHSVWHLLAGLSSFCTYAFFRFTPPPKTTF</sequence>
<keyword evidence="6" id="KW-0106">Calcium</keyword>
<evidence type="ECO:0000256" key="5">
    <source>
        <dbReference type="ARBA" id="ARBA00023136"/>
    </source>
</evidence>